<dbReference type="PANTHER" id="PTHR10963:SF55">
    <property type="entry name" value="GLYCOSIDE HYDROLASE FAMILY 16 PROTEIN"/>
    <property type="match status" value="1"/>
</dbReference>
<dbReference type="SUPFAM" id="SSF49899">
    <property type="entry name" value="Concanavalin A-like lectins/glucanases"/>
    <property type="match status" value="1"/>
</dbReference>
<gene>
    <name evidence="3" type="ORF">KMW28_27685</name>
</gene>
<name>A0AAX1NB17_9BACT</name>
<dbReference type="Pfam" id="PF00722">
    <property type="entry name" value="Glyco_hydro_16"/>
    <property type="match status" value="1"/>
</dbReference>
<dbReference type="Gene3D" id="2.60.120.200">
    <property type="match status" value="1"/>
</dbReference>
<dbReference type="PANTHER" id="PTHR10963">
    <property type="entry name" value="GLYCOSYL HYDROLASE-RELATED"/>
    <property type="match status" value="1"/>
</dbReference>
<dbReference type="KEGG" id="fya:KMW28_27685"/>
<accession>A0AAX1NB17</accession>
<keyword evidence="4" id="KW-1185">Reference proteome</keyword>
<dbReference type="GO" id="GO:0004553">
    <property type="term" value="F:hydrolase activity, hydrolyzing O-glycosyl compounds"/>
    <property type="evidence" value="ECO:0007669"/>
    <property type="project" value="InterPro"/>
</dbReference>
<evidence type="ECO:0000256" key="1">
    <source>
        <dbReference type="ARBA" id="ARBA00006865"/>
    </source>
</evidence>
<dbReference type="AlphaFoldDB" id="A0AAX1NB17"/>
<evidence type="ECO:0000313" key="3">
    <source>
        <dbReference type="EMBL" id="QWG04684.1"/>
    </source>
</evidence>
<organism evidence="3 4">
    <name type="scientific">Flammeovirga yaeyamensis</name>
    <dbReference type="NCBI Taxonomy" id="367791"/>
    <lineage>
        <taxon>Bacteria</taxon>
        <taxon>Pseudomonadati</taxon>
        <taxon>Bacteroidota</taxon>
        <taxon>Cytophagia</taxon>
        <taxon>Cytophagales</taxon>
        <taxon>Flammeovirgaceae</taxon>
        <taxon>Flammeovirga</taxon>
    </lineage>
</organism>
<dbReference type="InterPro" id="IPR000757">
    <property type="entry name" value="Beta-glucanase-like"/>
</dbReference>
<sequence>MVESINGMYKKYLVAVGFMFGCSQVPVKNEQAQLLNKNTNTLLPLTLSQNEEDKWTLISELSDEFDNSVLDSNKWFIQGKNNEYHLWKGSAPAQFNGSNTYLDNGKLVIETKWEPQFDFSQEKFNGRSYENVTTGGIVSKNKFLYGYMEIKSKAALSTVSSSFGGRNKYSEFELFEQVGAPKFYKKRSDKHYNMSIYSLENSNDLNKKKIFNYPLEATDSISKFHVYGCEWDENGIKYFVDGQLIFEADYDDLGNKNLLTEPIEIWANAETVPYFGLPSESDLPSFYEIEYIRVWQKKEL</sequence>
<dbReference type="PROSITE" id="PS51762">
    <property type="entry name" value="GH16_2"/>
    <property type="match status" value="1"/>
</dbReference>
<comment type="similarity">
    <text evidence="1">Belongs to the glycosyl hydrolase 16 family.</text>
</comment>
<dbReference type="Proteomes" id="UP000678679">
    <property type="component" value="Chromosome 2"/>
</dbReference>
<reference evidence="3 4" key="1">
    <citation type="submission" date="2021-05" db="EMBL/GenBank/DDBJ databases">
        <title>Comparative genomic studies on the polysaccharide-degrading batcterial strains of the Flammeovirga genus.</title>
        <authorList>
            <person name="Zewei F."/>
            <person name="Zheng Z."/>
            <person name="Yu L."/>
            <person name="Ruyue G."/>
            <person name="Yanhong M."/>
            <person name="Yuanyuan C."/>
            <person name="Jingyan G."/>
            <person name="Wenjun H."/>
        </authorList>
    </citation>
    <scope>NUCLEOTIDE SEQUENCE [LARGE SCALE GENOMIC DNA]</scope>
    <source>
        <strain evidence="3 4">NBRC:100898</strain>
    </source>
</reference>
<feature type="domain" description="GH16" evidence="2">
    <location>
        <begin position="52"/>
        <end position="300"/>
    </location>
</feature>
<dbReference type="InterPro" id="IPR013320">
    <property type="entry name" value="ConA-like_dom_sf"/>
</dbReference>
<evidence type="ECO:0000259" key="2">
    <source>
        <dbReference type="PROSITE" id="PS51762"/>
    </source>
</evidence>
<dbReference type="RefSeq" id="WP_169665602.1">
    <property type="nucleotide sequence ID" value="NZ_CP076133.1"/>
</dbReference>
<evidence type="ECO:0000313" key="4">
    <source>
        <dbReference type="Proteomes" id="UP000678679"/>
    </source>
</evidence>
<dbReference type="GO" id="GO:0005975">
    <property type="term" value="P:carbohydrate metabolic process"/>
    <property type="evidence" value="ECO:0007669"/>
    <property type="project" value="InterPro"/>
</dbReference>
<proteinExistence type="inferred from homology"/>
<protein>
    <submittedName>
        <fullName evidence="3">Family 16 glycosylhydrolase</fullName>
    </submittedName>
</protein>
<dbReference type="EMBL" id="CP076133">
    <property type="protein sequence ID" value="QWG04684.1"/>
    <property type="molecule type" value="Genomic_DNA"/>
</dbReference>
<dbReference type="InterPro" id="IPR050546">
    <property type="entry name" value="Glycosyl_Hydrlase_16"/>
</dbReference>